<dbReference type="InterPro" id="IPR052728">
    <property type="entry name" value="O2_lipid_transport_reg"/>
</dbReference>
<keyword evidence="2" id="KW-0812">Transmembrane</keyword>
<gene>
    <name evidence="4" type="ORF">PARMNEM_LOCUS19434</name>
</gene>
<dbReference type="InterPro" id="IPR002656">
    <property type="entry name" value="Acyl_transf_3_dom"/>
</dbReference>
<reference evidence="4 5" key="1">
    <citation type="submission" date="2023-11" db="EMBL/GenBank/DDBJ databases">
        <authorList>
            <person name="Hedman E."/>
            <person name="Englund M."/>
            <person name="Stromberg M."/>
            <person name="Nyberg Akerstrom W."/>
            <person name="Nylinder S."/>
            <person name="Jareborg N."/>
            <person name="Kallberg Y."/>
            <person name="Kronander E."/>
        </authorList>
    </citation>
    <scope>NUCLEOTIDE SEQUENCE [LARGE SCALE GENOMIC DNA]</scope>
</reference>
<evidence type="ECO:0000256" key="2">
    <source>
        <dbReference type="SAM" id="Phobius"/>
    </source>
</evidence>
<dbReference type="Pfam" id="PF01757">
    <property type="entry name" value="Acyl_transf_3"/>
    <property type="match status" value="1"/>
</dbReference>
<dbReference type="Pfam" id="PF20146">
    <property type="entry name" value="NRF"/>
    <property type="match status" value="1"/>
</dbReference>
<feature type="compositionally biased region" description="Basic and acidic residues" evidence="1">
    <location>
        <begin position="760"/>
        <end position="775"/>
    </location>
</feature>
<feature type="region of interest" description="Disordered" evidence="1">
    <location>
        <begin position="738"/>
        <end position="775"/>
    </location>
</feature>
<dbReference type="PANTHER" id="PTHR11161:SF0">
    <property type="entry name" value="O-ACYLTRANSFERASE LIKE PROTEIN"/>
    <property type="match status" value="1"/>
</dbReference>
<feature type="domain" description="Nose resistant-to-fluoxetine protein N-terminal" evidence="3">
    <location>
        <begin position="97"/>
        <end position="266"/>
    </location>
</feature>
<evidence type="ECO:0000313" key="5">
    <source>
        <dbReference type="Proteomes" id="UP001314205"/>
    </source>
</evidence>
<feature type="transmembrane region" description="Helical" evidence="2">
    <location>
        <begin position="701"/>
        <end position="734"/>
    </location>
</feature>
<dbReference type="PANTHER" id="PTHR11161">
    <property type="entry name" value="O-ACYLTRANSFERASE"/>
    <property type="match status" value="1"/>
</dbReference>
<dbReference type="EMBL" id="CAVLGL010000126">
    <property type="protein sequence ID" value="CAK1600714.1"/>
    <property type="molecule type" value="Genomic_DNA"/>
</dbReference>
<dbReference type="AlphaFoldDB" id="A0AAV1M303"/>
<keyword evidence="2" id="KW-1133">Transmembrane helix</keyword>
<keyword evidence="5" id="KW-1185">Reference proteome</keyword>
<protein>
    <recommendedName>
        <fullName evidence="3">Nose resistant-to-fluoxetine protein N-terminal domain-containing protein</fullName>
    </recommendedName>
</protein>
<evidence type="ECO:0000313" key="4">
    <source>
        <dbReference type="EMBL" id="CAK1600714.1"/>
    </source>
</evidence>
<accession>A0AAV1M303</accession>
<keyword evidence="2" id="KW-0472">Membrane</keyword>
<feature type="transmembrane region" description="Helical" evidence="2">
    <location>
        <begin position="635"/>
        <end position="660"/>
    </location>
</feature>
<name>A0AAV1M303_9NEOP</name>
<feature type="transmembrane region" description="Helical" evidence="2">
    <location>
        <begin position="378"/>
        <end position="403"/>
    </location>
</feature>
<evidence type="ECO:0000259" key="3">
    <source>
        <dbReference type="SMART" id="SM00703"/>
    </source>
</evidence>
<feature type="transmembrane region" description="Helical" evidence="2">
    <location>
        <begin position="672"/>
        <end position="689"/>
    </location>
</feature>
<dbReference type="SMART" id="SM00703">
    <property type="entry name" value="NRF"/>
    <property type="match status" value="1"/>
</dbReference>
<dbReference type="Proteomes" id="UP001314205">
    <property type="component" value="Unassembled WGS sequence"/>
</dbReference>
<feature type="transmembrane region" description="Helical" evidence="2">
    <location>
        <begin position="487"/>
        <end position="507"/>
    </location>
</feature>
<sequence length="775" mass="88994">MNMLFDELDLTLDDFREIEHIESQFRETESHLSDNEEVIRFPNRRARKRCIVSSDTEDEEVLVPSPSESGYTPNTEWHEPQANYPFNRTLYEDVLNPELCQKQLTYITMNSTLLLLKFYDAGIRIPRSILLGNIVDLGNYKQCININEALEGSDIQGKYCMIKVPTNQSLQISSFLLSKWHNTEVTTSHSHSDTLSRLSAYDKLENYVKTMFGLHEFKTRIGSQSPDLKLNVAVCIPASCTTREALSAFYFNITRFLQYEDDFCRLPGDKPWVPADYAAIILFSIIGLLVLFSTSYDLLHLLILKKDSKEIRTIYRSFSVYTNTRRLLTFKYGPDSLECIDGIRALAMAWVISGHTILLVFNSINLRDAIEWAQSIKAIWITAAPITVDTFFMLSGLLVVYTTAGKLSSMQLIQNLPLFYLHRLLRMFPILAAMILYEVSFQNRVFDGPLWNTQAMSIFACRQYWWSALLHIQNYYNPTDMCIASTWYLSVDVQLHLLSPIFLFWILSGRKNIAWIALATGLLTSLVTATIYNFIQNFQSGLFSQNPLQLRRYFVYYYINTLTRASPFFVGMAYGYILHLWKGKPLKISKFLTLAVWGCVLLILAGVMYCVRLNFDVNWDNQLADNILNSFMRPAWALGLGCLIFACVKGYGGPINWLLCLSLWKLPARLSYAMYIIHFPIIMTAYASSNIRTFFSVQNLILQIAAFLMITVMIAFMVTVTIDAPFATLIKLLLSKEKMSSKKTPVSEISKDTQQSDNKNQNEMDLRENEISKEI</sequence>
<feature type="transmembrane region" description="Helical" evidence="2">
    <location>
        <begin position="277"/>
        <end position="299"/>
    </location>
</feature>
<comment type="caution">
    <text evidence="4">The sequence shown here is derived from an EMBL/GenBank/DDBJ whole genome shotgun (WGS) entry which is preliminary data.</text>
</comment>
<dbReference type="GO" id="GO:0016747">
    <property type="term" value="F:acyltransferase activity, transferring groups other than amino-acyl groups"/>
    <property type="evidence" value="ECO:0007669"/>
    <property type="project" value="InterPro"/>
</dbReference>
<evidence type="ECO:0000256" key="1">
    <source>
        <dbReference type="SAM" id="MobiDB-lite"/>
    </source>
</evidence>
<proteinExistence type="predicted"/>
<feature type="transmembrane region" description="Helical" evidence="2">
    <location>
        <begin position="514"/>
        <end position="535"/>
    </location>
</feature>
<dbReference type="InterPro" id="IPR006621">
    <property type="entry name" value="Nose-resist-to-fluoxetine_N"/>
</dbReference>
<feature type="transmembrane region" description="Helical" evidence="2">
    <location>
        <begin position="555"/>
        <end position="579"/>
    </location>
</feature>
<organism evidence="4 5">
    <name type="scientific">Parnassius mnemosyne</name>
    <name type="common">clouded apollo</name>
    <dbReference type="NCBI Taxonomy" id="213953"/>
    <lineage>
        <taxon>Eukaryota</taxon>
        <taxon>Metazoa</taxon>
        <taxon>Ecdysozoa</taxon>
        <taxon>Arthropoda</taxon>
        <taxon>Hexapoda</taxon>
        <taxon>Insecta</taxon>
        <taxon>Pterygota</taxon>
        <taxon>Neoptera</taxon>
        <taxon>Endopterygota</taxon>
        <taxon>Lepidoptera</taxon>
        <taxon>Glossata</taxon>
        <taxon>Ditrysia</taxon>
        <taxon>Papilionoidea</taxon>
        <taxon>Papilionidae</taxon>
        <taxon>Parnassiinae</taxon>
        <taxon>Parnassini</taxon>
        <taxon>Parnassius</taxon>
        <taxon>Driopa</taxon>
    </lineage>
</organism>
<feature type="transmembrane region" description="Helical" evidence="2">
    <location>
        <begin position="345"/>
        <end position="366"/>
    </location>
</feature>
<feature type="transmembrane region" description="Helical" evidence="2">
    <location>
        <begin position="591"/>
        <end position="615"/>
    </location>
</feature>